<dbReference type="AlphaFoldDB" id="A0A251T9F3"/>
<proteinExistence type="predicted"/>
<accession>A0A251T9F3</accession>
<organism evidence="2 3">
    <name type="scientific">Helianthus annuus</name>
    <name type="common">Common sunflower</name>
    <dbReference type="NCBI Taxonomy" id="4232"/>
    <lineage>
        <taxon>Eukaryota</taxon>
        <taxon>Viridiplantae</taxon>
        <taxon>Streptophyta</taxon>
        <taxon>Embryophyta</taxon>
        <taxon>Tracheophyta</taxon>
        <taxon>Spermatophyta</taxon>
        <taxon>Magnoliopsida</taxon>
        <taxon>eudicotyledons</taxon>
        <taxon>Gunneridae</taxon>
        <taxon>Pentapetalae</taxon>
        <taxon>asterids</taxon>
        <taxon>campanulids</taxon>
        <taxon>Asterales</taxon>
        <taxon>Asteraceae</taxon>
        <taxon>Asteroideae</taxon>
        <taxon>Heliantheae alliance</taxon>
        <taxon>Heliantheae</taxon>
        <taxon>Helianthus</taxon>
    </lineage>
</organism>
<evidence type="ECO:0000313" key="2">
    <source>
        <dbReference type="EMBL" id="OTG07389.1"/>
    </source>
</evidence>
<reference evidence="3" key="1">
    <citation type="journal article" date="2017" name="Nature">
        <title>The sunflower genome provides insights into oil metabolism, flowering and Asterid evolution.</title>
        <authorList>
            <person name="Badouin H."/>
            <person name="Gouzy J."/>
            <person name="Grassa C.J."/>
            <person name="Murat F."/>
            <person name="Staton S.E."/>
            <person name="Cottret L."/>
            <person name="Lelandais-Briere C."/>
            <person name="Owens G.L."/>
            <person name="Carrere S."/>
            <person name="Mayjonade B."/>
            <person name="Legrand L."/>
            <person name="Gill N."/>
            <person name="Kane N.C."/>
            <person name="Bowers J.E."/>
            <person name="Hubner S."/>
            <person name="Bellec A."/>
            <person name="Berard A."/>
            <person name="Berges H."/>
            <person name="Blanchet N."/>
            <person name="Boniface M.C."/>
            <person name="Brunel D."/>
            <person name="Catrice O."/>
            <person name="Chaidir N."/>
            <person name="Claudel C."/>
            <person name="Donnadieu C."/>
            <person name="Faraut T."/>
            <person name="Fievet G."/>
            <person name="Helmstetter N."/>
            <person name="King M."/>
            <person name="Knapp S.J."/>
            <person name="Lai Z."/>
            <person name="Le Paslier M.C."/>
            <person name="Lippi Y."/>
            <person name="Lorenzon L."/>
            <person name="Mandel J.R."/>
            <person name="Marage G."/>
            <person name="Marchand G."/>
            <person name="Marquand E."/>
            <person name="Bret-Mestries E."/>
            <person name="Morien E."/>
            <person name="Nambeesan S."/>
            <person name="Nguyen T."/>
            <person name="Pegot-Espagnet P."/>
            <person name="Pouilly N."/>
            <person name="Raftis F."/>
            <person name="Sallet E."/>
            <person name="Schiex T."/>
            <person name="Thomas J."/>
            <person name="Vandecasteele C."/>
            <person name="Vares D."/>
            <person name="Vear F."/>
            <person name="Vautrin S."/>
            <person name="Crespi M."/>
            <person name="Mangin B."/>
            <person name="Burke J.M."/>
            <person name="Salse J."/>
            <person name="Munos S."/>
            <person name="Vincourt P."/>
            <person name="Rieseberg L.H."/>
            <person name="Langlade N.B."/>
        </authorList>
    </citation>
    <scope>NUCLEOTIDE SEQUENCE [LARGE SCALE GENOMIC DNA]</scope>
    <source>
        <strain evidence="3">cv. SF193</strain>
    </source>
</reference>
<feature type="region of interest" description="Disordered" evidence="1">
    <location>
        <begin position="66"/>
        <end position="87"/>
    </location>
</feature>
<dbReference type="InParanoid" id="A0A251T9F3"/>
<protein>
    <submittedName>
        <fullName evidence="2">Uncharacterized protein</fullName>
    </submittedName>
</protein>
<evidence type="ECO:0000256" key="1">
    <source>
        <dbReference type="SAM" id="MobiDB-lite"/>
    </source>
</evidence>
<evidence type="ECO:0000313" key="3">
    <source>
        <dbReference type="Proteomes" id="UP000215914"/>
    </source>
</evidence>
<dbReference type="Proteomes" id="UP000215914">
    <property type="component" value="Chromosome 11"/>
</dbReference>
<gene>
    <name evidence="2" type="ORF">HannXRQ_Chr11g0329881</name>
</gene>
<keyword evidence="3" id="KW-1185">Reference proteome</keyword>
<sequence length="87" mass="10063">MRVRWSAIRSGSPETFSWFLAFSLFLRKRSGSSRGSFMSLLELELIHYVEFDWRLVPSPAIKTEKNAGQKVHHGPVFSEHGPWSELQ</sequence>
<dbReference type="EMBL" id="CM007900">
    <property type="protein sequence ID" value="OTG07389.1"/>
    <property type="molecule type" value="Genomic_DNA"/>
</dbReference>
<name>A0A251T9F3_HELAN</name>